<evidence type="ECO:0000313" key="14">
    <source>
        <dbReference type="Proteomes" id="UP000824099"/>
    </source>
</evidence>
<keyword evidence="5" id="KW-0808">Transferase</keyword>
<evidence type="ECO:0000256" key="6">
    <source>
        <dbReference type="ARBA" id="ARBA00022723"/>
    </source>
</evidence>
<dbReference type="PANTHER" id="PTHR39453:SF1">
    <property type="entry name" value="PHOSPHATE PROPANOYLTRANSFERASE"/>
    <property type="match status" value="1"/>
</dbReference>
<sequence length="156" mass="17069">KKNIRQIGQFAAEEQVYMITNKGELPVRVIGPLRDETQIEISITEARILGLEVSLRISGNTDSTPGCLLVGPKGKIVLKKGVIVAARHIHLCPATAEQYRLQNGDVVDVKTVGERAITFHNVAVRTGEKHVDEFHVDTDEANACGLVTGIMVEIFK</sequence>
<comment type="similarity">
    <text evidence="2">Belongs to the PduL family.</text>
</comment>
<dbReference type="Proteomes" id="UP000824099">
    <property type="component" value="Unassembled WGS sequence"/>
</dbReference>
<dbReference type="PANTHER" id="PTHR39453">
    <property type="entry name" value="PHOSPHATE PROPANOYLTRANSFERASE"/>
    <property type="match status" value="1"/>
</dbReference>
<keyword evidence="7" id="KW-0862">Zinc</keyword>
<evidence type="ECO:0000256" key="3">
    <source>
        <dbReference type="ARBA" id="ARBA00012206"/>
    </source>
</evidence>
<dbReference type="AlphaFoldDB" id="A0A9D1MQV4"/>
<evidence type="ECO:0000256" key="4">
    <source>
        <dbReference type="ARBA" id="ARBA00020837"/>
    </source>
</evidence>
<evidence type="ECO:0000256" key="7">
    <source>
        <dbReference type="ARBA" id="ARBA00022833"/>
    </source>
</evidence>
<dbReference type="EC" id="2.3.1.222" evidence="3"/>
<keyword evidence="8" id="KW-0012">Acyltransferase</keyword>
<keyword evidence="6" id="KW-0479">Metal-binding</keyword>
<organism evidence="13 14">
    <name type="scientific">Candidatus Avacidaminococcus intestinavium</name>
    <dbReference type="NCBI Taxonomy" id="2840684"/>
    <lineage>
        <taxon>Bacteria</taxon>
        <taxon>Bacillati</taxon>
        <taxon>Bacillota</taxon>
        <taxon>Negativicutes</taxon>
        <taxon>Acidaminococcales</taxon>
        <taxon>Acidaminococcaceae</taxon>
        <taxon>Acidaminococcaceae incertae sedis</taxon>
        <taxon>Candidatus Avacidaminococcus</taxon>
    </lineage>
</organism>
<reference evidence="13" key="2">
    <citation type="journal article" date="2021" name="PeerJ">
        <title>Extensive microbial diversity within the chicken gut microbiome revealed by metagenomics and culture.</title>
        <authorList>
            <person name="Gilroy R."/>
            <person name="Ravi A."/>
            <person name="Getino M."/>
            <person name="Pursley I."/>
            <person name="Horton D.L."/>
            <person name="Alikhan N.F."/>
            <person name="Baker D."/>
            <person name="Gharbi K."/>
            <person name="Hall N."/>
            <person name="Watson M."/>
            <person name="Adriaenssens E.M."/>
            <person name="Foster-Nyarko E."/>
            <person name="Jarju S."/>
            <person name="Secka A."/>
            <person name="Antonio M."/>
            <person name="Oren A."/>
            <person name="Chaudhuri R.R."/>
            <person name="La Ragione R."/>
            <person name="Hildebrand F."/>
            <person name="Pallen M.J."/>
        </authorList>
    </citation>
    <scope>NUCLEOTIDE SEQUENCE</scope>
    <source>
        <strain evidence="13">CHK160-1198</strain>
    </source>
</reference>
<evidence type="ECO:0000256" key="2">
    <source>
        <dbReference type="ARBA" id="ARBA00007342"/>
    </source>
</evidence>
<evidence type="ECO:0000256" key="10">
    <source>
        <dbReference type="ARBA" id="ARBA00030939"/>
    </source>
</evidence>
<feature type="non-terminal residue" evidence="13">
    <location>
        <position position="1"/>
    </location>
</feature>
<evidence type="ECO:0000256" key="8">
    <source>
        <dbReference type="ARBA" id="ARBA00023315"/>
    </source>
</evidence>
<dbReference type="EMBL" id="DVNI01000119">
    <property type="protein sequence ID" value="HIU64772.1"/>
    <property type="molecule type" value="Genomic_DNA"/>
</dbReference>
<dbReference type="Pfam" id="PF06130">
    <property type="entry name" value="PTAC"/>
    <property type="match status" value="1"/>
</dbReference>
<evidence type="ECO:0000313" key="13">
    <source>
        <dbReference type="EMBL" id="HIU64772.1"/>
    </source>
</evidence>
<accession>A0A9D1MQV4</accession>
<dbReference type="GO" id="GO:0046872">
    <property type="term" value="F:metal ion binding"/>
    <property type="evidence" value="ECO:0007669"/>
    <property type="project" value="UniProtKB-KW"/>
</dbReference>
<evidence type="ECO:0000256" key="9">
    <source>
        <dbReference type="ARBA" id="ARBA00030044"/>
    </source>
</evidence>
<evidence type="ECO:0000256" key="1">
    <source>
        <dbReference type="ARBA" id="ARBA00001947"/>
    </source>
</evidence>
<name>A0A9D1MQV4_9FIRM</name>
<comment type="caution">
    <text evidence="13">The sequence shown here is derived from an EMBL/GenBank/DDBJ whole genome shotgun (WGS) entry which is preliminary data.</text>
</comment>
<reference evidence="13" key="1">
    <citation type="submission" date="2020-10" db="EMBL/GenBank/DDBJ databases">
        <authorList>
            <person name="Gilroy R."/>
        </authorList>
    </citation>
    <scope>NUCLEOTIDE SEQUENCE</scope>
    <source>
        <strain evidence="13">CHK160-1198</strain>
    </source>
</reference>
<dbReference type="GO" id="GO:0016747">
    <property type="term" value="F:acyltransferase activity, transferring groups other than amino-acyl groups"/>
    <property type="evidence" value="ECO:0007669"/>
    <property type="project" value="InterPro"/>
</dbReference>
<gene>
    <name evidence="13" type="ORF">IAB06_07055</name>
</gene>
<evidence type="ECO:0000256" key="11">
    <source>
        <dbReference type="ARBA" id="ARBA00033077"/>
    </source>
</evidence>
<protein>
    <recommendedName>
        <fullName evidence="4">Phosphate propanoyltransferase</fullName>
        <ecNumber evidence="3">2.3.1.222</ecNumber>
    </recommendedName>
    <alternativeName>
        <fullName evidence="10">Phosphate acyltransferase PduL</fullName>
    </alternativeName>
    <alternativeName>
        <fullName evidence="9">Phosphotransacylase PduL</fullName>
    </alternativeName>
    <alternativeName>
        <fullName evidence="11">Propanediol utilization protein PduL</fullName>
    </alternativeName>
</protein>
<dbReference type="InterPro" id="IPR008300">
    <property type="entry name" value="PTAC"/>
</dbReference>
<comment type="catalytic activity">
    <reaction evidence="12">
        <text>propanoyl-CoA + phosphate = propanoyl phosphate + CoA</text>
        <dbReference type="Rhea" id="RHEA:28046"/>
        <dbReference type="ChEBI" id="CHEBI:43474"/>
        <dbReference type="ChEBI" id="CHEBI:57287"/>
        <dbReference type="ChEBI" id="CHEBI:57392"/>
        <dbReference type="ChEBI" id="CHEBI:58933"/>
        <dbReference type="EC" id="2.3.1.222"/>
    </reaction>
</comment>
<proteinExistence type="inferred from homology"/>
<comment type="cofactor">
    <cofactor evidence="1">
        <name>Zn(2+)</name>
        <dbReference type="ChEBI" id="CHEBI:29105"/>
    </cofactor>
</comment>
<evidence type="ECO:0000256" key="5">
    <source>
        <dbReference type="ARBA" id="ARBA00022679"/>
    </source>
</evidence>
<evidence type="ECO:0000256" key="12">
    <source>
        <dbReference type="ARBA" id="ARBA00047589"/>
    </source>
</evidence>